<dbReference type="AlphaFoldDB" id="A0AAU9TYL7"/>
<dbReference type="Gene3D" id="3.10.110.10">
    <property type="entry name" value="Ubiquitin Conjugating Enzyme"/>
    <property type="match status" value="1"/>
</dbReference>
<dbReference type="PIRSF" id="PIRSF038021">
    <property type="entry name" value="UCP038021_RWDD2"/>
    <property type="match status" value="1"/>
</dbReference>
<feature type="domain" description="RWD" evidence="1">
    <location>
        <begin position="20"/>
        <end position="136"/>
    </location>
</feature>
<protein>
    <recommendedName>
        <fullName evidence="1">RWD domain-containing protein</fullName>
    </recommendedName>
</protein>
<dbReference type="InterPro" id="IPR059181">
    <property type="entry name" value="RWDD2A-B_C"/>
</dbReference>
<dbReference type="Pfam" id="PF06544">
    <property type="entry name" value="Prp3_C"/>
    <property type="match status" value="1"/>
</dbReference>
<accession>A0AAU9TYL7</accession>
<organism evidence="2 4">
    <name type="scientific">Euphydryas editha</name>
    <name type="common">Edith's checkerspot</name>
    <dbReference type="NCBI Taxonomy" id="104508"/>
    <lineage>
        <taxon>Eukaryota</taxon>
        <taxon>Metazoa</taxon>
        <taxon>Ecdysozoa</taxon>
        <taxon>Arthropoda</taxon>
        <taxon>Hexapoda</taxon>
        <taxon>Insecta</taxon>
        <taxon>Pterygota</taxon>
        <taxon>Neoptera</taxon>
        <taxon>Endopterygota</taxon>
        <taxon>Lepidoptera</taxon>
        <taxon>Glossata</taxon>
        <taxon>Ditrysia</taxon>
        <taxon>Papilionoidea</taxon>
        <taxon>Nymphalidae</taxon>
        <taxon>Nymphalinae</taxon>
        <taxon>Euphydryas</taxon>
    </lineage>
</organism>
<dbReference type="SUPFAM" id="SSF54495">
    <property type="entry name" value="UBC-like"/>
    <property type="match status" value="1"/>
</dbReference>
<evidence type="ECO:0000313" key="4">
    <source>
        <dbReference type="Proteomes" id="UP001153954"/>
    </source>
</evidence>
<dbReference type="PROSITE" id="PS50908">
    <property type="entry name" value="RWD"/>
    <property type="match status" value="1"/>
</dbReference>
<dbReference type="InterPro" id="IPR017359">
    <property type="entry name" value="Phi-like"/>
</dbReference>
<name>A0AAU9TYL7_EUPED</name>
<proteinExistence type="predicted"/>
<dbReference type="SMART" id="SM00591">
    <property type="entry name" value="RWD"/>
    <property type="match status" value="1"/>
</dbReference>
<keyword evidence="4" id="KW-1185">Reference proteome</keyword>
<dbReference type="PANTHER" id="PTHR15955:SF8">
    <property type="entry name" value="RWD DOMAIN-CONTAINING PROTEIN 2B-RELATED"/>
    <property type="match status" value="1"/>
</dbReference>
<dbReference type="Proteomes" id="UP001153954">
    <property type="component" value="Unassembled WGS sequence"/>
</dbReference>
<dbReference type="PANTHER" id="PTHR15955">
    <property type="entry name" value="RWD DOMAIN CONTAINING PROTEIN 2"/>
    <property type="match status" value="1"/>
</dbReference>
<dbReference type="InterPro" id="IPR006575">
    <property type="entry name" value="RWD_dom"/>
</dbReference>
<evidence type="ECO:0000313" key="3">
    <source>
        <dbReference type="EMBL" id="CAH2091959.1"/>
    </source>
</evidence>
<dbReference type="EMBL" id="CAKOGL010000011">
    <property type="protein sequence ID" value="CAH2091958.1"/>
    <property type="molecule type" value="Genomic_DNA"/>
</dbReference>
<sequence length="275" mass="32216">MQSEENFKSKLINCLTQQISEIEVLTSIFNEAVTMSDTKILEKVKDFVENKTQYTPNHLDFTINLLVDNLKLEISVNLPSLYPEEEPDIYVRCNQLNRQEETALNSDLTKYIKDNHLGEECLYTAISWVQENIQKYKNEIEKLKTPTITKNNSACNFSRLWVYSHHIYNKKKREEIVKMAKEYSLTGFCLSGKPGVICVEGIENDCQEWWKIIKSMNWKKIVIRKTENFKLSEKNTVQKFHNFEEIHSDMSSFSKYLDAFGLSDIFNELFGLCNT</sequence>
<dbReference type="EMBL" id="CAKOGL010000011">
    <property type="protein sequence ID" value="CAH2091959.1"/>
    <property type="molecule type" value="Genomic_DNA"/>
</dbReference>
<dbReference type="InterPro" id="IPR016135">
    <property type="entry name" value="UBQ-conjugating_enzyme/RWD"/>
</dbReference>
<dbReference type="InterPro" id="IPR010541">
    <property type="entry name" value="Prp3_C"/>
</dbReference>
<comment type="caution">
    <text evidence="2">The sequence shown here is derived from an EMBL/GenBank/DDBJ whole genome shotgun (WGS) entry which is preliminary data.</text>
</comment>
<evidence type="ECO:0000259" key="1">
    <source>
        <dbReference type="PROSITE" id="PS50908"/>
    </source>
</evidence>
<evidence type="ECO:0000313" key="2">
    <source>
        <dbReference type="EMBL" id="CAH2091958.1"/>
    </source>
</evidence>
<dbReference type="Pfam" id="PF05773">
    <property type="entry name" value="RWD"/>
    <property type="match status" value="1"/>
</dbReference>
<reference evidence="2" key="1">
    <citation type="submission" date="2022-03" db="EMBL/GenBank/DDBJ databases">
        <authorList>
            <person name="Tunstrom K."/>
        </authorList>
    </citation>
    <scope>NUCLEOTIDE SEQUENCE</scope>
</reference>
<gene>
    <name evidence="2" type="ORF">EEDITHA_LOCUS7769</name>
    <name evidence="3" type="ORF">EEDITHA_LOCUS7770</name>
</gene>
<dbReference type="CDD" id="cd24163">
    <property type="entry name" value="RWDD2_C"/>
    <property type="match status" value="1"/>
</dbReference>
<dbReference type="CDD" id="cd23829">
    <property type="entry name" value="RWD_RWDD2"/>
    <property type="match status" value="1"/>
</dbReference>